<feature type="coiled-coil region" evidence="2">
    <location>
        <begin position="557"/>
        <end position="584"/>
    </location>
</feature>
<dbReference type="GO" id="GO:0000915">
    <property type="term" value="P:actomyosin contractile ring assembly"/>
    <property type="evidence" value="ECO:0007669"/>
    <property type="project" value="TreeGrafter"/>
</dbReference>
<dbReference type="PROSITE" id="PS50003">
    <property type="entry name" value="PH_DOMAIN"/>
    <property type="match status" value="1"/>
</dbReference>
<reference evidence="5 6" key="1">
    <citation type="journal article" date="2019" name="Sci. Rep.">
        <title>Orb-weaving spider Araneus ventricosus genome elucidates the spidroin gene catalogue.</title>
        <authorList>
            <person name="Kono N."/>
            <person name="Nakamura H."/>
            <person name="Ohtoshi R."/>
            <person name="Moran D.A.P."/>
            <person name="Shinohara A."/>
            <person name="Yoshida Y."/>
            <person name="Fujiwara M."/>
            <person name="Mori M."/>
            <person name="Tomita M."/>
            <person name="Arakawa K."/>
        </authorList>
    </citation>
    <scope>NUCLEOTIDE SEQUENCE [LARGE SCALE GENOMIC DNA]</scope>
</reference>
<dbReference type="Pfam" id="PF00169">
    <property type="entry name" value="PH"/>
    <property type="match status" value="1"/>
</dbReference>
<feature type="compositionally biased region" description="Low complexity" evidence="3">
    <location>
        <begin position="504"/>
        <end position="514"/>
    </location>
</feature>
<dbReference type="InterPro" id="IPR051364">
    <property type="entry name" value="Cytokinesis/Rho-signaling"/>
</dbReference>
<feature type="compositionally biased region" description="Low complexity" evidence="3">
    <location>
        <begin position="468"/>
        <end position="480"/>
    </location>
</feature>
<sequence length="904" mass="101610">MDLDDSFTAKLLKRTKARKDYLKGKMMDSPARKKRTALVAEQQIPNEDNKEHKESPKRLCVEQVASECEVKENVSVKQKEMEGNNCIKEDEPMEEEAPLRARGLAALRKKHSVQDDPNKRKVSQDSQKVDKPLTYVFSTNSRELCSTRNRLARLAADINGWEDNRTRSALPATSSTNEIAAKEVEETLNRSFEPSNLPMSARKALFEQAALENKVQSEKQAFKPKISVARRAAMFETAPNNKLRFRTAHQKPSNTSPVKPSMKVGSPMKPAAALGPAKPSAVLRGNPARPSAALTWSTAKPSIASTGSPAKSSAFIRDSPAKLGANGESTTTPTKSFIPKTPAEPPMSPNQQQWAKTAVIEKKRPLSSLVKHWEKLSALSSCTNNQPEEEVPSHAFAAQEEESYSLEEEQDDQVESEWEEGQTESEQEEEQVQSKCEEQATSDCEESKSDSTPDEEESGDDDDPFTDSSSFSSKKFAAAAGIETENEDRNSWSDRYSVSDEDSCYPSQSFSSSSCGTTDREDRSGHQPLLHTVSVYRKLIKESRTPPVRHEQVPSLTEKEQGRITDIRETIKHLQEEVVRQQNRIGQSSKLINWLVSTKPEFHGSTEEVEAEKVLLTANDVHYFLCLVRHGAEVIETQMVSTNDKIADGFLHFTNLIKLKNLPPDFSVVFEVFTLQSKRESLPGIRRDHSKIKLTPKQKKGDGKLPEISSPGGPLAVRSPSFRAVGYTCLTIQNCTEECFTLYKIPFTSPLEGVLKVKLQLHAEHNVTEKGFLTVFEDVSGFGAWCRRWCSLENHLLSYWKYPDDEENKDAIGSIDLRQCITKEVHAVSRDICARSYTFQLVEERPKKKDDQDTLVSRCHGTVTITKRLLSADTKEEQERWCQRLNDALRYIRLWDPKALVPSQ</sequence>
<feature type="region of interest" description="Disordered" evidence="3">
    <location>
        <begin position="108"/>
        <end position="127"/>
    </location>
</feature>
<gene>
    <name evidence="5" type="primary">anln_1</name>
    <name evidence="5" type="ORF">AVEN_112309_1</name>
</gene>
<feature type="region of interest" description="Disordered" evidence="3">
    <location>
        <begin position="239"/>
        <end position="355"/>
    </location>
</feature>
<evidence type="ECO:0000259" key="4">
    <source>
        <dbReference type="PROSITE" id="PS50003"/>
    </source>
</evidence>
<evidence type="ECO:0000256" key="1">
    <source>
        <dbReference type="ARBA" id="ARBA00023054"/>
    </source>
</evidence>
<protein>
    <submittedName>
        <fullName evidence="5">Anillin</fullName>
    </submittedName>
</protein>
<evidence type="ECO:0000256" key="2">
    <source>
        <dbReference type="SAM" id="Coils"/>
    </source>
</evidence>
<feature type="region of interest" description="Disordered" evidence="3">
    <location>
        <begin position="23"/>
        <end position="57"/>
    </location>
</feature>
<dbReference type="InterPro" id="IPR037840">
    <property type="entry name" value="PH_Anillin"/>
</dbReference>
<dbReference type="SMART" id="SM00233">
    <property type="entry name" value="PH"/>
    <property type="match status" value="1"/>
</dbReference>
<dbReference type="GO" id="GO:0000281">
    <property type="term" value="P:mitotic cytokinesis"/>
    <property type="evidence" value="ECO:0007669"/>
    <property type="project" value="TreeGrafter"/>
</dbReference>
<dbReference type="SUPFAM" id="SSF50729">
    <property type="entry name" value="PH domain-like"/>
    <property type="match status" value="1"/>
</dbReference>
<feature type="domain" description="PH" evidence="4">
    <location>
        <begin position="766"/>
        <end position="890"/>
    </location>
</feature>
<dbReference type="GO" id="GO:0005826">
    <property type="term" value="C:actomyosin contractile ring"/>
    <property type="evidence" value="ECO:0007669"/>
    <property type="project" value="TreeGrafter"/>
</dbReference>
<dbReference type="GO" id="GO:0031106">
    <property type="term" value="P:septin ring organization"/>
    <property type="evidence" value="ECO:0007669"/>
    <property type="project" value="TreeGrafter"/>
</dbReference>
<dbReference type="AlphaFoldDB" id="A0A4Y2HYX2"/>
<feature type="compositionally biased region" description="Acidic residues" evidence="3">
    <location>
        <begin position="452"/>
        <end position="465"/>
    </location>
</feature>
<organism evidence="5 6">
    <name type="scientific">Araneus ventricosus</name>
    <name type="common">Orbweaver spider</name>
    <name type="synonym">Epeira ventricosa</name>
    <dbReference type="NCBI Taxonomy" id="182803"/>
    <lineage>
        <taxon>Eukaryota</taxon>
        <taxon>Metazoa</taxon>
        <taxon>Ecdysozoa</taxon>
        <taxon>Arthropoda</taxon>
        <taxon>Chelicerata</taxon>
        <taxon>Arachnida</taxon>
        <taxon>Araneae</taxon>
        <taxon>Araneomorphae</taxon>
        <taxon>Entelegynae</taxon>
        <taxon>Araneoidea</taxon>
        <taxon>Araneidae</taxon>
        <taxon>Araneus</taxon>
    </lineage>
</organism>
<feature type="compositionally biased region" description="Polar residues" evidence="3">
    <location>
        <begin position="294"/>
        <end position="311"/>
    </location>
</feature>
<dbReference type="InterPro" id="IPR001849">
    <property type="entry name" value="PH_domain"/>
</dbReference>
<dbReference type="CDD" id="cd01263">
    <property type="entry name" value="PH_anillin"/>
    <property type="match status" value="1"/>
</dbReference>
<evidence type="ECO:0000313" key="5">
    <source>
        <dbReference type="EMBL" id="GBM70744.1"/>
    </source>
</evidence>
<dbReference type="InterPro" id="IPR012966">
    <property type="entry name" value="AHD"/>
</dbReference>
<dbReference type="EMBL" id="BGPR01002270">
    <property type="protein sequence ID" value="GBM70744.1"/>
    <property type="molecule type" value="Genomic_DNA"/>
</dbReference>
<accession>A0A4Y2HYX2</accession>
<dbReference type="Pfam" id="PF08174">
    <property type="entry name" value="Anillin"/>
    <property type="match status" value="1"/>
</dbReference>
<feature type="compositionally biased region" description="Basic and acidic residues" evidence="3">
    <location>
        <begin position="112"/>
        <end position="127"/>
    </location>
</feature>
<dbReference type="FunFam" id="2.30.29.30:FF:000111">
    <property type="entry name" value="anillin isoform X1"/>
    <property type="match status" value="1"/>
</dbReference>
<proteinExistence type="predicted"/>
<feature type="compositionally biased region" description="Acidic residues" evidence="3">
    <location>
        <begin position="399"/>
        <end position="431"/>
    </location>
</feature>
<keyword evidence="6" id="KW-1185">Reference proteome</keyword>
<keyword evidence="1 2" id="KW-0175">Coiled coil</keyword>
<dbReference type="Gene3D" id="2.30.29.30">
    <property type="entry name" value="Pleckstrin-homology domain (PH domain)/Phosphotyrosine-binding domain (PTB)"/>
    <property type="match status" value="1"/>
</dbReference>
<feature type="region of interest" description="Disordered" evidence="3">
    <location>
        <begin position="693"/>
        <end position="712"/>
    </location>
</feature>
<dbReference type="InterPro" id="IPR011993">
    <property type="entry name" value="PH-like_dom_sf"/>
</dbReference>
<evidence type="ECO:0000313" key="6">
    <source>
        <dbReference type="Proteomes" id="UP000499080"/>
    </source>
</evidence>
<dbReference type="PANTHER" id="PTHR21538:SF23">
    <property type="entry name" value="ANILLIN"/>
    <property type="match status" value="1"/>
</dbReference>
<evidence type="ECO:0000256" key="3">
    <source>
        <dbReference type="SAM" id="MobiDB-lite"/>
    </source>
</evidence>
<feature type="compositionally biased region" description="Basic and acidic residues" evidence="3">
    <location>
        <begin position="47"/>
        <end position="57"/>
    </location>
</feature>
<dbReference type="OrthoDB" id="6431443at2759"/>
<feature type="region of interest" description="Disordered" evidence="3">
    <location>
        <begin position="381"/>
        <end position="527"/>
    </location>
</feature>
<comment type="caution">
    <text evidence="5">The sequence shown here is derived from an EMBL/GenBank/DDBJ whole genome shotgun (WGS) entry which is preliminary data.</text>
</comment>
<dbReference type="PANTHER" id="PTHR21538">
    <property type="entry name" value="ANILLIN/RHOTEKIN RTKN"/>
    <property type="match status" value="1"/>
</dbReference>
<dbReference type="Proteomes" id="UP000499080">
    <property type="component" value="Unassembled WGS sequence"/>
</dbReference>
<name>A0A4Y2HYX2_ARAVE</name>